<gene>
    <name evidence="2" type="ORF">EG328_001738</name>
</gene>
<evidence type="ECO:0000313" key="3">
    <source>
        <dbReference type="Proteomes" id="UP000447873"/>
    </source>
</evidence>
<reference evidence="2 3" key="1">
    <citation type="submission" date="2018-12" db="EMBL/GenBank/DDBJ databases">
        <title>Venturia inaequalis Genome Resource.</title>
        <authorList>
            <person name="Lichtner F.J."/>
        </authorList>
    </citation>
    <scope>NUCLEOTIDE SEQUENCE [LARGE SCALE GENOMIC DNA]</scope>
    <source>
        <strain evidence="2 3">120213</strain>
    </source>
</reference>
<dbReference type="Proteomes" id="UP000447873">
    <property type="component" value="Unassembled WGS sequence"/>
</dbReference>
<sequence>MNLPPIAWRHGEGYIHPEELPPAPPTAAPFLFFPSLPGFWGPPPPYGFSGFATPPMFPFPPPTGFWGPPPPSLPAAPASPPNPDKAADKKKDDTPDEYKLPGGLLPGSVHHYQDGKKVYIHDLGVSATDLKNILEGTHDGLISKHIHEFNENTSVETVMRRLKGATMTQVFEKGGGEFQRGTSWTVGKGESGKTLKECGWGGAGAEKGAEPIWVFVERKGGK</sequence>
<proteinExistence type="predicted"/>
<feature type="compositionally biased region" description="Pro residues" evidence="1">
    <location>
        <begin position="62"/>
        <end position="83"/>
    </location>
</feature>
<name>A0A8H3V0C6_VENIN</name>
<dbReference type="AlphaFoldDB" id="A0A8H3V0C6"/>
<accession>A0A8H3V0C6</accession>
<feature type="region of interest" description="Disordered" evidence="1">
    <location>
        <begin position="62"/>
        <end position="105"/>
    </location>
</feature>
<evidence type="ECO:0000313" key="2">
    <source>
        <dbReference type="EMBL" id="KAE9978034.1"/>
    </source>
</evidence>
<comment type="caution">
    <text evidence="2">The sequence shown here is derived from an EMBL/GenBank/DDBJ whole genome shotgun (WGS) entry which is preliminary data.</text>
</comment>
<protein>
    <submittedName>
        <fullName evidence="2">Uncharacterized protein</fullName>
    </submittedName>
</protein>
<evidence type="ECO:0000256" key="1">
    <source>
        <dbReference type="SAM" id="MobiDB-lite"/>
    </source>
</evidence>
<organism evidence="2 3">
    <name type="scientific">Venturia inaequalis</name>
    <name type="common">Apple scab fungus</name>
    <dbReference type="NCBI Taxonomy" id="5025"/>
    <lineage>
        <taxon>Eukaryota</taxon>
        <taxon>Fungi</taxon>
        <taxon>Dikarya</taxon>
        <taxon>Ascomycota</taxon>
        <taxon>Pezizomycotina</taxon>
        <taxon>Dothideomycetes</taxon>
        <taxon>Pleosporomycetidae</taxon>
        <taxon>Venturiales</taxon>
        <taxon>Venturiaceae</taxon>
        <taxon>Venturia</taxon>
    </lineage>
</organism>
<dbReference type="EMBL" id="WNWS01000143">
    <property type="protein sequence ID" value="KAE9978034.1"/>
    <property type="molecule type" value="Genomic_DNA"/>
</dbReference>
<feature type="compositionally biased region" description="Basic and acidic residues" evidence="1">
    <location>
        <begin position="85"/>
        <end position="99"/>
    </location>
</feature>